<feature type="non-terminal residue" evidence="1">
    <location>
        <position position="1"/>
    </location>
</feature>
<reference evidence="1 2" key="1">
    <citation type="journal article" date="2023" name="Sci. Data">
        <title>Genome assembly of the Korean intertidal mud-creeper Batillaria attramentaria.</title>
        <authorList>
            <person name="Patra A.K."/>
            <person name="Ho P.T."/>
            <person name="Jun S."/>
            <person name="Lee S.J."/>
            <person name="Kim Y."/>
            <person name="Won Y.J."/>
        </authorList>
    </citation>
    <scope>NUCLEOTIDE SEQUENCE [LARGE SCALE GENOMIC DNA]</scope>
    <source>
        <strain evidence="1">Wonlab-2016</strain>
    </source>
</reference>
<evidence type="ECO:0000313" key="2">
    <source>
        <dbReference type="Proteomes" id="UP001519460"/>
    </source>
</evidence>
<proteinExistence type="predicted"/>
<dbReference type="EMBL" id="JACVVK020000273">
    <property type="protein sequence ID" value="KAK7480847.1"/>
    <property type="molecule type" value="Genomic_DNA"/>
</dbReference>
<accession>A0ABD0K0J5</accession>
<evidence type="ECO:0000313" key="1">
    <source>
        <dbReference type="EMBL" id="KAK7480847.1"/>
    </source>
</evidence>
<dbReference type="Proteomes" id="UP001519460">
    <property type="component" value="Unassembled WGS sequence"/>
</dbReference>
<name>A0ABD0K0J5_9CAEN</name>
<organism evidence="1 2">
    <name type="scientific">Batillaria attramentaria</name>
    <dbReference type="NCBI Taxonomy" id="370345"/>
    <lineage>
        <taxon>Eukaryota</taxon>
        <taxon>Metazoa</taxon>
        <taxon>Spiralia</taxon>
        <taxon>Lophotrochozoa</taxon>
        <taxon>Mollusca</taxon>
        <taxon>Gastropoda</taxon>
        <taxon>Caenogastropoda</taxon>
        <taxon>Sorbeoconcha</taxon>
        <taxon>Cerithioidea</taxon>
        <taxon>Batillariidae</taxon>
        <taxon>Batillaria</taxon>
    </lineage>
</organism>
<dbReference type="AlphaFoldDB" id="A0ABD0K0J5"/>
<comment type="caution">
    <text evidence="1">The sequence shown here is derived from an EMBL/GenBank/DDBJ whole genome shotgun (WGS) entry which is preliminary data.</text>
</comment>
<protein>
    <submittedName>
        <fullName evidence="1">Uncharacterized protein</fullName>
    </submittedName>
</protein>
<sequence length="82" mass="9243">KTPTQETDLLRKGVIMKPLSVEDATSLSVRAASYFCVECNDRLCIVRKPTFPRVDGTEIMPTDQLVTNESTQDIAMIQKKRL</sequence>
<gene>
    <name evidence="1" type="ORF">BaRGS_00027933</name>
</gene>
<keyword evidence="2" id="KW-1185">Reference proteome</keyword>